<keyword evidence="2" id="KW-1185">Reference proteome</keyword>
<name>A0ABW4JG77_9BACL</name>
<sequence>MVLTDEVCEAIIDEVYESKEYQNASGYLEKEIMELLGEDELKWAKHNDAYVVLENSVVRKAFEIGYALGKADKQSIEVVATAL</sequence>
<gene>
    <name evidence="1" type="ORF">ACFSB2_09555</name>
</gene>
<reference evidence="2" key="1">
    <citation type="journal article" date="2019" name="Int. J. Syst. Evol. Microbiol.">
        <title>The Global Catalogue of Microorganisms (GCM) 10K type strain sequencing project: providing services to taxonomists for standard genome sequencing and annotation.</title>
        <authorList>
            <consortium name="The Broad Institute Genomics Platform"/>
            <consortium name="The Broad Institute Genome Sequencing Center for Infectious Disease"/>
            <person name="Wu L."/>
            <person name="Ma J."/>
        </authorList>
    </citation>
    <scope>NUCLEOTIDE SEQUENCE [LARGE SCALE GENOMIC DNA]</scope>
    <source>
        <strain evidence="2">CGMCC 1.12286</strain>
    </source>
</reference>
<dbReference type="RefSeq" id="WP_377942812.1">
    <property type="nucleotide sequence ID" value="NZ_JBHUCX010000024.1"/>
</dbReference>
<evidence type="ECO:0000313" key="2">
    <source>
        <dbReference type="Proteomes" id="UP001597079"/>
    </source>
</evidence>
<organism evidence="1 2">
    <name type="scientific">Alicyclobacillus fodiniaquatilis</name>
    <dbReference type="NCBI Taxonomy" id="1661150"/>
    <lineage>
        <taxon>Bacteria</taxon>
        <taxon>Bacillati</taxon>
        <taxon>Bacillota</taxon>
        <taxon>Bacilli</taxon>
        <taxon>Bacillales</taxon>
        <taxon>Alicyclobacillaceae</taxon>
        <taxon>Alicyclobacillus</taxon>
    </lineage>
</organism>
<dbReference type="Proteomes" id="UP001597079">
    <property type="component" value="Unassembled WGS sequence"/>
</dbReference>
<accession>A0ABW4JG77</accession>
<protein>
    <submittedName>
        <fullName evidence="1">Uncharacterized protein</fullName>
    </submittedName>
</protein>
<evidence type="ECO:0000313" key="1">
    <source>
        <dbReference type="EMBL" id="MFD1674940.1"/>
    </source>
</evidence>
<dbReference type="EMBL" id="JBHUCX010000024">
    <property type="protein sequence ID" value="MFD1674940.1"/>
    <property type="molecule type" value="Genomic_DNA"/>
</dbReference>
<proteinExistence type="predicted"/>
<comment type="caution">
    <text evidence="1">The sequence shown here is derived from an EMBL/GenBank/DDBJ whole genome shotgun (WGS) entry which is preliminary data.</text>
</comment>